<dbReference type="Pfam" id="PF00828">
    <property type="entry name" value="Ribosomal_L27A"/>
    <property type="match status" value="1"/>
</dbReference>
<dbReference type="AlphaFoldDB" id="A0A1G2SIA3"/>
<organism evidence="8 9">
    <name type="scientific">Candidatus Yonathbacteria bacterium RIFCSPLOWO2_01_FULL_47_33b</name>
    <dbReference type="NCBI Taxonomy" id="1802727"/>
    <lineage>
        <taxon>Bacteria</taxon>
        <taxon>Candidatus Yonathiibacteriota</taxon>
    </lineage>
</organism>
<name>A0A1G2SIA3_9BACT</name>
<keyword evidence="3 4" id="KW-0687">Ribonucleoprotein</keyword>
<feature type="domain" description="Large ribosomal subunit protein uL15/eL18" evidence="7">
    <location>
        <begin position="76"/>
        <end position="147"/>
    </location>
</feature>
<evidence type="ECO:0000313" key="9">
    <source>
        <dbReference type="Proteomes" id="UP000177987"/>
    </source>
</evidence>
<dbReference type="InterPro" id="IPR030878">
    <property type="entry name" value="Ribosomal_uL15"/>
</dbReference>
<proteinExistence type="inferred from homology"/>
<evidence type="ECO:0000256" key="2">
    <source>
        <dbReference type="ARBA" id="ARBA00022980"/>
    </source>
</evidence>
<comment type="function">
    <text evidence="4">Binds to the 23S rRNA.</text>
</comment>
<feature type="region of interest" description="Disordered" evidence="6">
    <location>
        <begin position="1"/>
        <end position="46"/>
    </location>
</feature>
<dbReference type="Proteomes" id="UP000177987">
    <property type="component" value="Unassembled WGS sequence"/>
</dbReference>
<evidence type="ECO:0000256" key="1">
    <source>
        <dbReference type="ARBA" id="ARBA00007320"/>
    </source>
</evidence>
<comment type="similarity">
    <text evidence="1 4 5">Belongs to the universal ribosomal protein uL15 family.</text>
</comment>
<accession>A0A1G2SIA3</accession>
<dbReference type="GO" id="GO:0019843">
    <property type="term" value="F:rRNA binding"/>
    <property type="evidence" value="ECO:0007669"/>
    <property type="project" value="UniProtKB-UniRule"/>
</dbReference>
<dbReference type="InterPro" id="IPR021131">
    <property type="entry name" value="Ribosomal_uL15/eL18"/>
</dbReference>
<evidence type="ECO:0000259" key="7">
    <source>
        <dbReference type="Pfam" id="PF00828"/>
    </source>
</evidence>
<reference evidence="8 9" key="1">
    <citation type="journal article" date="2016" name="Nat. Commun.">
        <title>Thousands of microbial genomes shed light on interconnected biogeochemical processes in an aquifer system.</title>
        <authorList>
            <person name="Anantharaman K."/>
            <person name="Brown C.T."/>
            <person name="Hug L.A."/>
            <person name="Sharon I."/>
            <person name="Castelle C.J."/>
            <person name="Probst A.J."/>
            <person name="Thomas B.C."/>
            <person name="Singh A."/>
            <person name="Wilkins M.J."/>
            <person name="Karaoz U."/>
            <person name="Brodie E.L."/>
            <person name="Williams K.H."/>
            <person name="Hubbard S.S."/>
            <person name="Banfield J.F."/>
        </authorList>
    </citation>
    <scope>NUCLEOTIDE SEQUENCE [LARGE SCALE GENOMIC DNA]</scope>
</reference>
<evidence type="ECO:0000256" key="3">
    <source>
        <dbReference type="ARBA" id="ARBA00023274"/>
    </source>
</evidence>
<sequence length="148" mass="15935">MQAHELKPKTKLKSKKLVGRGGKRGKTSGRGTKGQKARAGHSIRPAMRDIIKKLPKKRGEGVSRNQFKTEATNEAVINIGVLSTVFASGDRVTPKTLLEKALIEKRGNKVPTIKILAKGELDKKLDIRGCAISESAKAAVEKLGGTVK</sequence>
<dbReference type="GO" id="GO:0006412">
    <property type="term" value="P:translation"/>
    <property type="evidence" value="ECO:0007669"/>
    <property type="project" value="UniProtKB-UniRule"/>
</dbReference>
<dbReference type="GO" id="GO:0003735">
    <property type="term" value="F:structural constituent of ribosome"/>
    <property type="evidence" value="ECO:0007669"/>
    <property type="project" value="InterPro"/>
</dbReference>
<feature type="compositionally biased region" description="Basic residues" evidence="6">
    <location>
        <begin position="9"/>
        <end position="41"/>
    </location>
</feature>
<dbReference type="STRING" id="1802727.A2937_01410"/>
<comment type="subunit">
    <text evidence="4">Part of the 50S ribosomal subunit.</text>
</comment>
<dbReference type="NCBIfam" id="TIGR01071">
    <property type="entry name" value="rplO_bact"/>
    <property type="match status" value="1"/>
</dbReference>
<dbReference type="PROSITE" id="PS00475">
    <property type="entry name" value="RIBOSOMAL_L15"/>
    <property type="match status" value="1"/>
</dbReference>
<dbReference type="InterPro" id="IPR036227">
    <property type="entry name" value="Ribosomal_uL15/eL18_sf"/>
</dbReference>
<gene>
    <name evidence="4" type="primary">rplO</name>
    <name evidence="8" type="ORF">A2937_01410</name>
</gene>
<protein>
    <recommendedName>
        <fullName evidence="4">Large ribosomal subunit protein uL15</fullName>
    </recommendedName>
</protein>
<dbReference type="PANTHER" id="PTHR12934:SF11">
    <property type="entry name" value="LARGE RIBOSOMAL SUBUNIT PROTEIN UL15M"/>
    <property type="match status" value="1"/>
</dbReference>
<dbReference type="PANTHER" id="PTHR12934">
    <property type="entry name" value="50S RIBOSOMAL PROTEIN L15"/>
    <property type="match status" value="1"/>
</dbReference>
<evidence type="ECO:0000256" key="6">
    <source>
        <dbReference type="SAM" id="MobiDB-lite"/>
    </source>
</evidence>
<dbReference type="HAMAP" id="MF_01341">
    <property type="entry name" value="Ribosomal_uL15"/>
    <property type="match status" value="1"/>
</dbReference>
<keyword evidence="4" id="KW-0694">RNA-binding</keyword>
<dbReference type="EMBL" id="MHUW01000001">
    <property type="protein sequence ID" value="OHA84379.1"/>
    <property type="molecule type" value="Genomic_DNA"/>
</dbReference>
<keyword evidence="4" id="KW-0699">rRNA-binding</keyword>
<evidence type="ECO:0000256" key="5">
    <source>
        <dbReference type="RuleBase" id="RU003888"/>
    </source>
</evidence>
<dbReference type="SUPFAM" id="SSF52080">
    <property type="entry name" value="Ribosomal proteins L15p and L18e"/>
    <property type="match status" value="1"/>
</dbReference>
<comment type="caution">
    <text evidence="8">The sequence shown here is derived from an EMBL/GenBank/DDBJ whole genome shotgun (WGS) entry which is preliminary data.</text>
</comment>
<dbReference type="InterPro" id="IPR005749">
    <property type="entry name" value="Ribosomal_uL15_bac-type"/>
</dbReference>
<dbReference type="GO" id="GO:0022625">
    <property type="term" value="C:cytosolic large ribosomal subunit"/>
    <property type="evidence" value="ECO:0007669"/>
    <property type="project" value="TreeGrafter"/>
</dbReference>
<dbReference type="Gene3D" id="3.100.10.10">
    <property type="match status" value="1"/>
</dbReference>
<keyword evidence="2 4" id="KW-0689">Ribosomal protein</keyword>
<dbReference type="InterPro" id="IPR001196">
    <property type="entry name" value="Ribosomal_uL15_CS"/>
</dbReference>
<evidence type="ECO:0000256" key="4">
    <source>
        <dbReference type="HAMAP-Rule" id="MF_01341"/>
    </source>
</evidence>
<evidence type="ECO:0000313" key="8">
    <source>
        <dbReference type="EMBL" id="OHA84379.1"/>
    </source>
</evidence>